<keyword evidence="2" id="KW-1185">Reference proteome</keyword>
<sequence>MSMPRHHNNMSTLSCLCTSCRSSHNTTSACRHHFTSPPPSYQRMVTSHYGNIPSTCQHGPWSRAWSTLWYHCGGWHKLAGTAAELRSETRMTSD</sequence>
<organism evidence="1 2">
    <name type="scientific">Bimuria novae-zelandiae CBS 107.79</name>
    <dbReference type="NCBI Taxonomy" id="1447943"/>
    <lineage>
        <taxon>Eukaryota</taxon>
        <taxon>Fungi</taxon>
        <taxon>Dikarya</taxon>
        <taxon>Ascomycota</taxon>
        <taxon>Pezizomycotina</taxon>
        <taxon>Dothideomycetes</taxon>
        <taxon>Pleosporomycetidae</taxon>
        <taxon>Pleosporales</taxon>
        <taxon>Massarineae</taxon>
        <taxon>Didymosphaeriaceae</taxon>
        <taxon>Bimuria</taxon>
    </lineage>
</organism>
<gene>
    <name evidence="1" type="ORF">BU23DRAFT_602157</name>
</gene>
<protein>
    <submittedName>
        <fullName evidence="1">Uncharacterized protein</fullName>
    </submittedName>
</protein>
<name>A0A6A5V5I0_9PLEO</name>
<dbReference type="AlphaFoldDB" id="A0A6A5V5I0"/>
<reference evidence="1" key="1">
    <citation type="journal article" date="2020" name="Stud. Mycol.">
        <title>101 Dothideomycetes genomes: a test case for predicting lifestyles and emergence of pathogens.</title>
        <authorList>
            <person name="Haridas S."/>
            <person name="Albert R."/>
            <person name="Binder M."/>
            <person name="Bloem J."/>
            <person name="Labutti K."/>
            <person name="Salamov A."/>
            <person name="Andreopoulos B."/>
            <person name="Baker S."/>
            <person name="Barry K."/>
            <person name="Bills G."/>
            <person name="Bluhm B."/>
            <person name="Cannon C."/>
            <person name="Castanera R."/>
            <person name="Culley D."/>
            <person name="Daum C."/>
            <person name="Ezra D."/>
            <person name="Gonzalez J."/>
            <person name="Henrissat B."/>
            <person name="Kuo A."/>
            <person name="Liang C."/>
            <person name="Lipzen A."/>
            <person name="Lutzoni F."/>
            <person name="Magnuson J."/>
            <person name="Mondo S."/>
            <person name="Nolan M."/>
            <person name="Ohm R."/>
            <person name="Pangilinan J."/>
            <person name="Park H.-J."/>
            <person name="Ramirez L."/>
            <person name="Alfaro M."/>
            <person name="Sun H."/>
            <person name="Tritt A."/>
            <person name="Yoshinaga Y."/>
            <person name="Zwiers L.-H."/>
            <person name="Turgeon B."/>
            <person name="Goodwin S."/>
            <person name="Spatafora J."/>
            <person name="Crous P."/>
            <person name="Grigoriev I."/>
        </authorList>
    </citation>
    <scope>NUCLEOTIDE SEQUENCE</scope>
    <source>
        <strain evidence="1">CBS 107.79</strain>
    </source>
</reference>
<proteinExistence type="predicted"/>
<dbReference type="EMBL" id="ML976719">
    <property type="protein sequence ID" value="KAF1968577.1"/>
    <property type="molecule type" value="Genomic_DNA"/>
</dbReference>
<evidence type="ECO:0000313" key="1">
    <source>
        <dbReference type="EMBL" id="KAF1968577.1"/>
    </source>
</evidence>
<dbReference type="Proteomes" id="UP000800036">
    <property type="component" value="Unassembled WGS sequence"/>
</dbReference>
<accession>A0A6A5V5I0</accession>
<evidence type="ECO:0000313" key="2">
    <source>
        <dbReference type="Proteomes" id="UP000800036"/>
    </source>
</evidence>